<comment type="caution">
    <text evidence="1">The sequence shown here is derived from an EMBL/GenBank/DDBJ whole genome shotgun (WGS) entry which is preliminary data.</text>
</comment>
<evidence type="ECO:0008006" key="2">
    <source>
        <dbReference type="Google" id="ProtNLM"/>
    </source>
</evidence>
<proteinExistence type="predicted"/>
<reference evidence="1" key="1">
    <citation type="journal article" date="2015" name="Nature">
        <title>Complex archaea that bridge the gap between prokaryotes and eukaryotes.</title>
        <authorList>
            <person name="Spang A."/>
            <person name="Saw J.H."/>
            <person name="Jorgensen S.L."/>
            <person name="Zaremba-Niedzwiedzka K."/>
            <person name="Martijn J."/>
            <person name="Lind A.E."/>
            <person name="van Eijk R."/>
            <person name="Schleper C."/>
            <person name="Guy L."/>
            <person name="Ettema T.J."/>
        </authorList>
    </citation>
    <scope>NUCLEOTIDE SEQUENCE</scope>
</reference>
<dbReference type="EMBL" id="LAZR01022306">
    <property type="protein sequence ID" value="KKL82322.1"/>
    <property type="molecule type" value="Genomic_DNA"/>
</dbReference>
<organism evidence="1">
    <name type="scientific">marine sediment metagenome</name>
    <dbReference type="NCBI Taxonomy" id="412755"/>
    <lineage>
        <taxon>unclassified sequences</taxon>
        <taxon>metagenomes</taxon>
        <taxon>ecological metagenomes</taxon>
    </lineage>
</organism>
<evidence type="ECO:0000313" key="1">
    <source>
        <dbReference type="EMBL" id="KKL82322.1"/>
    </source>
</evidence>
<dbReference type="AlphaFoldDB" id="A0A0F9I4M5"/>
<dbReference type="Gene3D" id="3.40.91.30">
    <property type="match status" value="1"/>
</dbReference>
<protein>
    <recommendedName>
        <fullName evidence="2">TnsA endonuclease N-terminal domain-containing protein</fullName>
    </recommendedName>
</protein>
<gene>
    <name evidence="1" type="ORF">LCGC14_1985850</name>
</gene>
<accession>A0A0F9I4M5</accession>
<sequence>MTNFGHVRRITESIGGKEYTFRSKLECRWAVWCELRKQQGYITDWWYEDPDTLLELKTSYFGNRKRYLPDFTILYPNGDYEYEEIKGYFPAKDATKIKLAAEQYENPITLIFANLKNTKSGRSQFNRAKRLEPFLKRIIWRADRDILRKIT</sequence>
<name>A0A0F9I4M5_9ZZZZ</name>